<comment type="catalytic activity">
    <reaction evidence="12 13">
        <text>GMP + ATP = GDP + ADP</text>
        <dbReference type="Rhea" id="RHEA:20780"/>
        <dbReference type="ChEBI" id="CHEBI:30616"/>
        <dbReference type="ChEBI" id="CHEBI:58115"/>
        <dbReference type="ChEBI" id="CHEBI:58189"/>
        <dbReference type="ChEBI" id="CHEBI:456216"/>
        <dbReference type="EC" id="2.7.4.8"/>
    </reaction>
</comment>
<keyword evidence="7 13" id="KW-0808">Transferase</keyword>
<evidence type="ECO:0000256" key="2">
    <source>
        <dbReference type="ARBA" id="ARBA00004496"/>
    </source>
</evidence>
<feature type="domain" description="Guanylate kinase-like" evidence="14">
    <location>
        <begin position="6"/>
        <end position="186"/>
    </location>
</feature>
<gene>
    <name evidence="13 15" type="primary">gmk</name>
    <name evidence="15" type="ORF">K4G66_15040</name>
</gene>
<sequence>MPSFYGRAIIFSAPSGSGKTTLVHHLLDSNPDLSFSISATTREKRGNELEAKDYYFLTPNAFRQKLHENAFIEWQEVYRDRFYGTLKSEIERIWADKKNVIFDVDVKGGINLKNYFGDRALAIFVRPPSLQILEERLRARNTDSPDSIKQRLEKAQYELKFENVFDVSVVNNDLEQAKLEVQRLYDTFTKI</sequence>
<dbReference type="Gene3D" id="3.40.50.300">
    <property type="entry name" value="P-loop containing nucleotide triphosphate hydrolases"/>
    <property type="match status" value="1"/>
</dbReference>
<dbReference type="InterPro" id="IPR017665">
    <property type="entry name" value="Guanylate_kinase"/>
</dbReference>
<keyword evidence="9 13" id="KW-0418">Kinase</keyword>
<accession>A0AA49JJV7</accession>
<dbReference type="EMBL" id="CP120682">
    <property type="protein sequence ID" value="WKN40007.1"/>
    <property type="molecule type" value="Genomic_DNA"/>
</dbReference>
<dbReference type="SMART" id="SM00072">
    <property type="entry name" value="GuKc"/>
    <property type="match status" value="1"/>
</dbReference>
<name>A0AA49JJV7_9BACT</name>
<evidence type="ECO:0000256" key="1">
    <source>
        <dbReference type="ARBA" id="ARBA00003531"/>
    </source>
</evidence>
<reference evidence="15" key="2">
    <citation type="journal article" date="2024" name="Antonie Van Leeuwenhoek">
        <title>Roseihalotalea indica gen. nov., sp. nov., a halophilic Bacteroidetes from mesopelagic Southwest Indian Ocean with higher carbohydrate metabolic potential.</title>
        <authorList>
            <person name="Chen B."/>
            <person name="Zhang M."/>
            <person name="Lin D."/>
            <person name="Ye J."/>
            <person name="Tang K."/>
        </authorList>
    </citation>
    <scope>NUCLEOTIDE SEQUENCE</scope>
    <source>
        <strain evidence="15">TK19036</strain>
    </source>
</reference>
<dbReference type="InterPro" id="IPR027417">
    <property type="entry name" value="P-loop_NTPase"/>
</dbReference>
<dbReference type="EC" id="2.7.4.8" evidence="4 13"/>
<keyword evidence="10 13" id="KW-0067">ATP-binding</keyword>
<keyword evidence="6 13" id="KW-0963">Cytoplasm</keyword>
<dbReference type="GO" id="GO:0005829">
    <property type="term" value="C:cytosol"/>
    <property type="evidence" value="ECO:0007669"/>
    <property type="project" value="TreeGrafter"/>
</dbReference>
<dbReference type="GO" id="GO:0005524">
    <property type="term" value="F:ATP binding"/>
    <property type="evidence" value="ECO:0007669"/>
    <property type="project" value="UniProtKB-UniRule"/>
</dbReference>
<comment type="function">
    <text evidence="1 13">Essential for recycling GMP and indirectly, cGMP.</text>
</comment>
<dbReference type="GO" id="GO:0004385">
    <property type="term" value="F:GMP kinase activity"/>
    <property type="evidence" value="ECO:0007669"/>
    <property type="project" value="UniProtKB-UniRule"/>
</dbReference>
<evidence type="ECO:0000256" key="7">
    <source>
        <dbReference type="ARBA" id="ARBA00022679"/>
    </source>
</evidence>
<dbReference type="NCBIfam" id="TIGR03263">
    <property type="entry name" value="guanyl_kin"/>
    <property type="match status" value="1"/>
</dbReference>
<evidence type="ECO:0000256" key="10">
    <source>
        <dbReference type="ARBA" id="ARBA00022840"/>
    </source>
</evidence>
<dbReference type="CDD" id="cd00071">
    <property type="entry name" value="GMPK"/>
    <property type="match status" value="1"/>
</dbReference>
<dbReference type="PANTHER" id="PTHR23117">
    <property type="entry name" value="GUANYLATE KINASE-RELATED"/>
    <property type="match status" value="1"/>
</dbReference>
<evidence type="ECO:0000313" key="15">
    <source>
        <dbReference type="EMBL" id="WKN40007.1"/>
    </source>
</evidence>
<dbReference type="FunFam" id="3.30.63.10:FF:000005">
    <property type="entry name" value="Guanylate kinase"/>
    <property type="match status" value="1"/>
</dbReference>
<evidence type="ECO:0000256" key="6">
    <source>
        <dbReference type="ARBA" id="ARBA00022490"/>
    </source>
</evidence>
<protein>
    <recommendedName>
        <fullName evidence="5 13">Guanylate kinase</fullName>
        <ecNumber evidence="4 13">2.7.4.8</ecNumber>
    </recommendedName>
    <alternativeName>
        <fullName evidence="11 13">GMP kinase</fullName>
    </alternativeName>
</protein>
<evidence type="ECO:0000256" key="13">
    <source>
        <dbReference type="HAMAP-Rule" id="MF_00328"/>
    </source>
</evidence>
<evidence type="ECO:0000256" key="11">
    <source>
        <dbReference type="ARBA" id="ARBA00030128"/>
    </source>
</evidence>
<dbReference type="PROSITE" id="PS50052">
    <property type="entry name" value="GUANYLATE_KINASE_2"/>
    <property type="match status" value="1"/>
</dbReference>
<evidence type="ECO:0000256" key="9">
    <source>
        <dbReference type="ARBA" id="ARBA00022777"/>
    </source>
</evidence>
<comment type="subcellular location">
    <subcellularLocation>
        <location evidence="2 13">Cytoplasm</location>
    </subcellularLocation>
</comment>
<proteinExistence type="inferred from homology"/>
<feature type="binding site" evidence="13">
    <location>
        <begin position="13"/>
        <end position="20"/>
    </location>
    <ligand>
        <name>ATP</name>
        <dbReference type="ChEBI" id="CHEBI:30616"/>
    </ligand>
</feature>
<dbReference type="InterPro" id="IPR008144">
    <property type="entry name" value="Guanylate_kin-like_dom"/>
</dbReference>
<dbReference type="InterPro" id="IPR008145">
    <property type="entry name" value="GK/Ca_channel_bsu"/>
</dbReference>
<dbReference type="PANTHER" id="PTHR23117:SF13">
    <property type="entry name" value="GUANYLATE KINASE"/>
    <property type="match status" value="1"/>
</dbReference>
<dbReference type="AlphaFoldDB" id="A0AA49JJV7"/>
<evidence type="ECO:0000259" key="14">
    <source>
        <dbReference type="PROSITE" id="PS50052"/>
    </source>
</evidence>
<evidence type="ECO:0000256" key="3">
    <source>
        <dbReference type="ARBA" id="ARBA00005790"/>
    </source>
</evidence>
<comment type="similarity">
    <text evidence="3 13">Belongs to the guanylate kinase family.</text>
</comment>
<evidence type="ECO:0000256" key="5">
    <source>
        <dbReference type="ARBA" id="ARBA00016296"/>
    </source>
</evidence>
<organism evidence="15">
    <name type="scientific">Roseihalotalea indica</name>
    <dbReference type="NCBI Taxonomy" id="2867963"/>
    <lineage>
        <taxon>Bacteria</taxon>
        <taxon>Pseudomonadati</taxon>
        <taxon>Bacteroidota</taxon>
        <taxon>Cytophagia</taxon>
        <taxon>Cytophagales</taxon>
        <taxon>Catalimonadaceae</taxon>
        <taxon>Roseihalotalea</taxon>
    </lineage>
</organism>
<evidence type="ECO:0000256" key="8">
    <source>
        <dbReference type="ARBA" id="ARBA00022741"/>
    </source>
</evidence>
<dbReference type="SUPFAM" id="SSF52540">
    <property type="entry name" value="P-loop containing nucleoside triphosphate hydrolases"/>
    <property type="match status" value="1"/>
</dbReference>
<dbReference type="PROSITE" id="PS00856">
    <property type="entry name" value="GUANYLATE_KINASE_1"/>
    <property type="match status" value="1"/>
</dbReference>
<dbReference type="HAMAP" id="MF_00328">
    <property type="entry name" value="Guanylate_kinase"/>
    <property type="match status" value="1"/>
</dbReference>
<evidence type="ECO:0000256" key="12">
    <source>
        <dbReference type="ARBA" id="ARBA00048594"/>
    </source>
</evidence>
<reference evidence="15" key="1">
    <citation type="journal article" date="2023" name="Comput. Struct. Biotechnol. J.">
        <title>Discovery of a novel marine Bacteroidetes with a rich repertoire of carbohydrate-active enzymes.</title>
        <authorList>
            <person name="Chen B."/>
            <person name="Liu G."/>
            <person name="Chen Q."/>
            <person name="Wang H."/>
            <person name="Liu L."/>
            <person name="Tang K."/>
        </authorList>
    </citation>
    <scope>NUCLEOTIDE SEQUENCE</scope>
    <source>
        <strain evidence="15">TK19036</strain>
    </source>
</reference>
<dbReference type="InterPro" id="IPR020590">
    <property type="entry name" value="Guanylate_kinase_CS"/>
</dbReference>
<dbReference type="Gene3D" id="3.30.63.10">
    <property type="entry name" value="Guanylate Kinase phosphate binding domain"/>
    <property type="match status" value="1"/>
</dbReference>
<keyword evidence="8 13" id="KW-0547">Nucleotide-binding</keyword>
<dbReference type="Pfam" id="PF00625">
    <property type="entry name" value="Guanylate_kin"/>
    <property type="match status" value="1"/>
</dbReference>
<evidence type="ECO:0000256" key="4">
    <source>
        <dbReference type="ARBA" id="ARBA00012961"/>
    </source>
</evidence>